<gene>
    <name evidence="9" type="ORF">N7532_008936</name>
</gene>
<accession>A0A9W9EYC8</accession>
<feature type="DNA-binding region" description="Homeobox" evidence="5">
    <location>
        <begin position="56"/>
        <end position="115"/>
    </location>
</feature>
<evidence type="ECO:0000313" key="10">
    <source>
        <dbReference type="Proteomes" id="UP001149074"/>
    </source>
</evidence>
<dbReference type="PANTHER" id="PTHR24324:SF5">
    <property type="entry name" value="HEMATOPOIETICALLY-EXPRESSED HOMEOBOX PROTEIN HHEX"/>
    <property type="match status" value="1"/>
</dbReference>
<evidence type="ECO:0000256" key="3">
    <source>
        <dbReference type="ARBA" id="ARBA00023155"/>
    </source>
</evidence>
<dbReference type="Pfam" id="PF24818">
    <property type="entry name" value="PH_TRF2_HOY1"/>
    <property type="match status" value="1"/>
</dbReference>
<dbReference type="EMBL" id="JAPQKI010000009">
    <property type="protein sequence ID" value="KAJ5090252.1"/>
    <property type="molecule type" value="Genomic_DNA"/>
</dbReference>
<dbReference type="Proteomes" id="UP001149074">
    <property type="component" value="Unassembled WGS sequence"/>
</dbReference>
<evidence type="ECO:0000313" key="9">
    <source>
        <dbReference type="EMBL" id="KAJ5090252.1"/>
    </source>
</evidence>
<keyword evidence="10" id="KW-1185">Reference proteome</keyword>
<evidence type="ECO:0000256" key="2">
    <source>
        <dbReference type="ARBA" id="ARBA00023125"/>
    </source>
</evidence>
<dbReference type="Pfam" id="PF00046">
    <property type="entry name" value="Homeodomain"/>
    <property type="match status" value="1"/>
</dbReference>
<dbReference type="RefSeq" id="XP_056472233.1">
    <property type="nucleotide sequence ID" value="XM_056621427.1"/>
</dbReference>
<feature type="region of interest" description="Disordered" evidence="7">
    <location>
        <begin position="1"/>
        <end position="83"/>
    </location>
</feature>
<organism evidence="9 10">
    <name type="scientific">Penicillium argentinense</name>
    <dbReference type="NCBI Taxonomy" id="1131581"/>
    <lineage>
        <taxon>Eukaryota</taxon>
        <taxon>Fungi</taxon>
        <taxon>Dikarya</taxon>
        <taxon>Ascomycota</taxon>
        <taxon>Pezizomycotina</taxon>
        <taxon>Eurotiomycetes</taxon>
        <taxon>Eurotiomycetidae</taxon>
        <taxon>Eurotiales</taxon>
        <taxon>Aspergillaceae</taxon>
        <taxon>Penicillium</taxon>
    </lineage>
</organism>
<protein>
    <recommendedName>
        <fullName evidence="8">Homeobox domain-containing protein</fullName>
    </recommendedName>
</protein>
<evidence type="ECO:0000256" key="7">
    <source>
        <dbReference type="SAM" id="MobiDB-lite"/>
    </source>
</evidence>
<evidence type="ECO:0000256" key="5">
    <source>
        <dbReference type="PROSITE-ProRule" id="PRU00108"/>
    </source>
</evidence>
<feature type="domain" description="Homeobox" evidence="8">
    <location>
        <begin position="54"/>
        <end position="114"/>
    </location>
</feature>
<dbReference type="OrthoDB" id="6159439at2759"/>
<dbReference type="GeneID" id="81360406"/>
<name>A0A9W9EYC8_9EURO</name>
<dbReference type="PROSITE" id="PS50071">
    <property type="entry name" value="HOMEOBOX_2"/>
    <property type="match status" value="1"/>
</dbReference>
<proteinExistence type="predicted"/>
<dbReference type="AlphaFoldDB" id="A0A9W9EYC8"/>
<dbReference type="SMART" id="SM00389">
    <property type="entry name" value="HOX"/>
    <property type="match status" value="1"/>
</dbReference>
<comment type="caution">
    <text evidence="9">The sequence shown here is derived from an EMBL/GenBank/DDBJ whole genome shotgun (WGS) entry which is preliminary data.</text>
</comment>
<keyword evidence="2 5" id="KW-0238">DNA-binding</keyword>
<keyword evidence="4 5" id="KW-0539">Nucleus</keyword>
<sequence length="614" mass="65924">MSSMTETPDLGAHTAASSSSPPNSTPSPSTSSATTANSASASRRAPRKSTLTQQQKNNKRQRATQDQLVTLEVEFNKNPTPTAATRERIASDINMTERSVQIWFQNRRAKIKMLAKKSIETGEGCDSIPESMRHYLAMQFDPTKPGTRDPFGRSAGYGGAPSMYANETNPSGKVVISHFTCRSLTIGNWRRIGQNAMDLVVFYSPDKACMTYYINNDSAGYKIEYPFAHIKNITLETGDPNPGPNGAPPRPGGLVVELNRPPMFYMDSSNSGGFYQCGDFTEEQQASQIMVHHLGGHPKVLSVQLAKLVSLESFQNRLAYNGNNSFAVPAPPAAPTAMSPPFIQRPASQPNHYAAPTPYLGLYQDNGHLGFNMPAAARGHKRQRSRSVPAAVDISALQAPMPPFHMPQTPAPFNHTDHGIYAPVPQSAHGHALPTDLRIETEGYGLDFRPNPMSATTAASPSDFASPSMFSSAAQGESTPVASMPPQFNVSYVSGGGPSDTSTVGSHAPSPYSGVSPADPMIANHSPPLSNMSHASSDMYGFAHDQQSGFVEDGLSMNDMYPKHNVNYTVSHDAPSFELPMHGMPGHASPALGDYSHGMVNLDEINSQGLPTGS</sequence>
<comment type="subcellular location">
    <subcellularLocation>
        <location evidence="1 5 6">Nucleus</location>
    </subcellularLocation>
</comment>
<evidence type="ECO:0000256" key="1">
    <source>
        <dbReference type="ARBA" id="ARBA00004123"/>
    </source>
</evidence>
<dbReference type="InterPro" id="IPR009057">
    <property type="entry name" value="Homeodomain-like_sf"/>
</dbReference>
<dbReference type="InterPro" id="IPR017970">
    <property type="entry name" value="Homeobox_CS"/>
</dbReference>
<dbReference type="PROSITE" id="PS00027">
    <property type="entry name" value="HOMEOBOX_1"/>
    <property type="match status" value="1"/>
</dbReference>
<keyword evidence="3 5" id="KW-0371">Homeobox</keyword>
<reference evidence="9" key="1">
    <citation type="submission" date="2022-11" db="EMBL/GenBank/DDBJ databases">
        <authorList>
            <person name="Petersen C."/>
        </authorList>
    </citation>
    <scope>NUCLEOTIDE SEQUENCE</scope>
    <source>
        <strain evidence="9">IBT 30761</strain>
    </source>
</reference>
<evidence type="ECO:0000256" key="6">
    <source>
        <dbReference type="RuleBase" id="RU000682"/>
    </source>
</evidence>
<dbReference type="PANTHER" id="PTHR24324">
    <property type="entry name" value="HOMEOBOX PROTEIN HHEX"/>
    <property type="match status" value="1"/>
</dbReference>
<evidence type="ECO:0000256" key="4">
    <source>
        <dbReference type="ARBA" id="ARBA00023242"/>
    </source>
</evidence>
<evidence type="ECO:0000259" key="8">
    <source>
        <dbReference type="PROSITE" id="PS50071"/>
    </source>
</evidence>
<dbReference type="SUPFAM" id="SSF46689">
    <property type="entry name" value="Homeodomain-like"/>
    <property type="match status" value="1"/>
</dbReference>
<dbReference type="InterPro" id="IPR051000">
    <property type="entry name" value="Homeobox_DNA-bind_prot"/>
</dbReference>
<feature type="compositionally biased region" description="Low complexity" evidence="7">
    <location>
        <begin position="14"/>
        <end position="43"/>
    </location>
</feature>
<dbReference type="GO" id="GO:0030154">
    <property type="term" value="P:cell differentiation"/>
    <property type="evidence" value="ECO:0007669"/>
    <property type="project" value="TreeGrafter"/>
</dbReference>
<dbReference type="GO" id="GO:0000981">
    <property type="term" value="F:DNA-binding transcription factor activity, RNA polymerase II-specific"/>
    <property type="evidence" value="ECO:0007669"/>
    <property type="project" value="InterPro"/>
</dbReference>
<dbReference type="GO" id="GO:0005634">
    <property type="term" value="C:nucleus"/>
    <property type="evidence" value="ECO:0007669"/>
    <property type="project" value="UniProtKB-SubCell"/>
</dbReference>
<dbReference type="InterPro" id="IPR057939">
    <property type="entry name" value="TRF2_HOY1_PH"/>
</dbReference>
<dbReference type="Gene3D" id="1.10.10.60">
    <property type="entry name" value="Homeodomain-like"/>
    <property type="match status" value="1"/>
</dbReference>
<reference evidence="9" key="2">
    <citation type="journal article" date="2023" name="IMA Fungus">
        <title>Comparative genomic study of the Penicillium genus elucidates a diverse pangenome and 15 lateral gene transfer events.</title>
        <authorList>
            <person name="Petersen C."/>
            <person name="Sorensen T."/>
            <person name="Nielsen M.R."/>
            <person name="Sondergaard T.E."/>
            <person name="Sorensen J.L."/>
            <person name="Fitzpatrick D.A."/>
            <person name="Frisvad J.C."/>
            <person name="Nielsen K.L."/>
        </authorList>
    </citation>
    <scope>NUCLEOTIDE SEQUENCE</scope>
    <source>
        <strain evidence="9">IBT 30761</strain>
    </source>
</reference>
<dbReference type="InterPro" id="IPR001356">
    <property type="entry name" value="HD"/>
</dbReference>
<dbReference type="GO" id="GO:0000978">
    <property type="term" value="F:RNA polymerase II cis-regulatory region sequence-specific DNA binding"/>
    <property type="evidence" value="ECO:0007669"/>
    <property type="project" value="TreeGrafter"/>
</dbReference>
<dbReference type="CDD" id="cd00086">
    <property type="entry name" value="homeodomain"/>
    <property type="match status" value="1"/>
</dbReference>